<dbReference type="SUPFAM" id="SSF53756">
    <property type="entry name" value="UDP-Glycosyltransferase/glycogen phosphorylase"/>
    <property type="match status" value="1"/>
</dbReference>
<evidence type="ECO:0000313" key="3">
    <source>
        <dbReference type="EMBL" id="SCB43246.1"/>
    </source>
</evidence>
<sequence length="398" mass="43919">MTKTILYLSPYFWPEEIGSAPYCTDLARYLQGAGHRLHTIAFRPHYPTAENFRAWSDGSRDEETFENIKVSRVGVSERGVGGFKERVKNDIRFVISVCRKALLGRFSRPDVVIAYVPSILTVFAAILVKLMSGAQVLTIVHDIESGLARSLGIAKNPLILRMMERVESFVLNRSDRVVVLTEGMKCELEKIGCTSPIDVISIWASPASESPIPVHPLTLMYSGNFGKKQNLDQLLPLIKRLSLERADIKVVMQGDGSEKERIVRLFQQAGVTNTRFAPLVDADKFVPSLQAAALHMVPQALDVANYALPSKLFSIMAAGRPYVCIAEAGSPLDVLTQRSGAGICVSPGDEDGLFEAVTSLLDRKDELERKGENGRTFVSECMNKQTIMNQYLALIGKA</sequence>
<dbReference type="InterPro" id="IPR028098">
    <property type="entry name" value="Glyco_trans_4-like_N"/>
</dbReference>
<name>A0A1C3WTQ7_9BRAD</name>
<gene>
    <name evidence="3" type="ORF">GA0061099_1007233</name>
</gene>
<dbReference type="Pfam" id="PF00534">
    <property type="entry name" value="Glycos_transf_1"/>
    <property type="match status" value="1"/>
</dbReference>
<proteinExistence type="predicted"/>
<accession>A0A1C3WTQ7</accession>
<keyword evidence="3" id="KW-0808">Transferase</keyword>
<organism evidence="3 4">
    <name type="scientific">Bradyrhizobium yuanmingense</name>
    <dbReference type="NCBI Taxonomy" id="108015"/>
    <lineage>
        <taxon>Bacteria</taxon>
        <taxon>Pseudomonadati</taxon>
        <taxon>Pseudomonadota</taxon>
        <taxon>Alphaproteobacteria</taxon>
        <taxon>Hyphomicrobiales</taxon>
        <taxon>Nitrobacteraceae</taxon>
        <taxon>Bradyrhizobium</taxon>
    </lineage>
</organism>
<feature type="domain" description="Glycosyltransferase subfamily 4-like N-terminal" evidence="2">
    <location>
        <begin position="18"/>
        <end position="201"/>
    </location>
</feature>
<dbReference type="Pfam" id="PF13579">
    <property type="entry name" value="Glyco_trans_4_4"/>
    <property type="match status" value="1"/>
</dbReference>
<dbReference type="PANTHER" id="PTHR45947:SF3">
    <property type="entry name" value="SULFOQUINOVOSYL TRANSFERASE SQD2"/>
    <property type="match status" value="1"/>
</dbReference>
<dbReference type="EMBL" id="FMAE01000007">
    <property type="protein sequence ID" value="SCB43246.1"/>
    <property type="molecule type" value="Genomic_DNA"/>
</dbReference>
<dbReference type="RefSeq" id="WP_074448110.1">
    <property type="nucleotide sequence ID" value="NZ_FMAE01000007.1"/>
</dbReference>
<protein>
    <submittedName>
        <fullName evidence="3">Colanic acid biosynthesis glycosyl transferase WcaI</fullName>
    </submittedName>
</protein>
<dbReference type="InterPro" id="IPR001296">
    <property type="entry name" value="Glyco_trans_1"/>
</dbReference>
<dbReference type="AlphaFoldDB" id="A0A1C3WTQ7"/>
<reference evidence="3 4" key="1">
    <citation type="submission" date="2016-08" db="EMBL/GenBank/DDBJ databases">
        <authorList>
            <person name="Seilhamer J.J."/>
        </authorList>
    </citation>
    <scope>NUCLEOTIDE SEQUENCE [LARGE SCALE GENOMIC DNA]</scope>
    <source>
        <strain evidence="3 4">CCBAU 10071</strain>
    </source>
</reference>
<dbReference type="Gene3D" id="3.40.50.2000">
    <property type="entry name" value="Glycogen Phosphorylase B"/>
    <property type="match status" value="2"/>
</dbReference>
<dbReference type="PANTHER" id="PTHR45947">
    <property type="entry name" value="SULFOQUINOVOSYL TRANSFERASE SQD2"/>
    <property type="match status" value="1"/>
</dbReference>
<dbReference type="GO" id="GO:0016757">
    <property type="term" value="F:glycosyltransferase activity"/>
    <property type="evidence" value="ECO:0007669"/>
    <property type="project" value="InterPro"/>
</dbReference>
<dbReference type="Proteomes" id="UP000183174">
    <property type="component" value="Unassembled WGS sequence"/>
</dbReference>
<feature type="domain" description="Glycosyl transferase family 1" evidence="1">
    <location>
        <begin position="211"/>
        <end position="376"/>
    </location>
</feature>
<evidence type="ECO:0000313" key="4">
    <source>
        <dbReference type="Proteomes" id="UP000183174"/>
    </source>
</evidence>
<evidence type="ECO:0000259" key="2">
    <source>
        <dbReference type="Pfam" id="PF13579"/>
    </source>
</evidence>
<evidence type="ECO:0000259" key="1">
    <source>
        <dbReference type="Pfam" id="PF00534"/>
    </source>
</evidence>
<dbReference type="InterPro" id="IPR050194">
    <property type="entry name" value="Glycosyltransferase_grp1"/>
</dbReference>
<dbReference type="CDD" id="cd03794">
    <property type="entry name" value="GT4_WbuB-like"/>
    <property type="match status" value="1"/>
</dbReference>